<accession>A0A0P6XMF1</accession>
<comment type="caution">
    <text evidence="1">The sequence shown here is derived from an EMBL/GenBank/DDBJ whole genome shotgun (WGS) entry which is preliminary data.</text>
</comment>
<protein>
    <recommendedName>
        <fullName evidence="3">VWFA domain-containing protein</fullName>
    </recommendedName>
</protein>
<name>A0A0P6XMF1_9CHLR</name>
<evidence type="ECO:0000313" key="2">
    <source>
        <dbReference type="Proteomes" id="UP000050417"/>
    </source>
</evidence>
<dbReference type="InterPro" id="IPR036465">
    <property type="entry name" value="vWFA_dom_sf"/>
</dbReference>
<dbReference type="Proteomes" id="UP000050417">
    <property type="component" value="Unassembled WGS sequence"/>
</dbReference>
<dbReference type="OrthoDB" id="1523785at2"/>
<evidence type="ECO:0000313" key="1">
    <source>
        <dbReference type="EMBL" id="KPL70101.1"/>
    </source>
</evidence>
<organism evidence="1 2">
    <name type="scientific">Ornatilinea apprima</name>
    <dbReference type="NCBI Taxonomy" id="1134406"/>
    <lineage>
        <taxon>Bacteria</taxon>
        <taxon>Bacillati</taxon>
        <taxon>Chloroflexota</taxon>
        <taxon>Anaerolineae</taxon>
        <taxon>Anaerolineales</taxon>
        <taxon>Anaerolineaceae</taxon>
        <taxon>Ornatilinea</taxon>
    </lineage>
</organism>
<dbReference type="Gene3D" id="3.40.50.410">
    <property type="entry name" value="von Willebrand factor, type A domain"/>
    <property type="match status" value="1"/>
</dbReference>
<dbReference type="AlphaFoldDB" id="A0A0P6XMF1"/>
<dbReference type="CDD" id="cd00198">
    <property type="entry name" value="vWFA"/>
    <property type="match status" value="1"/>
</dbReference>
<keyword evidence="2" id="KW-1185">Reference proteome</keyword>
<evidence type="ECO:0008006" key="3">
    <source>
        <dbReference type="Google" id="ProtNLM"/>
    </source>
</evidence>
<sequence length="184" mass="19708">MTIVQGSLSSIAKQNQISIAESFINADCICIVDTSGSMEDKDSRGGLSRYEVACQELSQLQKNLPGKIAVISFSSAVQFCPNGVPVFLGATTDLAKALNFVKVADVPEMRFIIISDGQPDSEEESLRVAATFKNRIDVIYVGPEDRPQGREFLQKLAAVTGGKSVTVDRAKELQAGIMGLLHAG</sequence>
<proteinExistence type="predicted"/>
<dbReference type="EMBL" id="LGCL01000045">
    <property type="protein sequence ID" value="KPL70101.1"/>
    <property type="molecule type" value="Genomic_DNA"/>
</dbReference>
<gene>
    <name evidence="1" type="ORF">ADN00_18840</name>
</gene>
<dbReference type="RefSeq" id="WP_075064586.1">
    <property type="nucleotide sequence ID" value="NZ_LGCL01000045.1"/>
</dbReference>
<dbReference type="SUPFAM" id="SSF53300">
    <property type="entry name" value="vWA-like"/>
    <property type="match status" value="1"/>
</dbReference>
<dbReference type="STRING" id="1134406.ADN00_18840"/>
<reference evidence="1 2" key="1">
    <citation type="submission" date="2015-07" db="EMBL/GenBank/DDBJ databases">
        <title>Genome sequence of Ornatilinea apprima DSM 23815.</title>
        <authorList>
            <person name="Hemp J."/>
            <person name="Ward L.M."/>
            <person name="Pace L.A."/>
            <person name="Fischer W.W."/>
        </authorList>
    </citation>
    <scope>NUCLEOTIDE SEQUENCE [LARGE SCALE GENOMIC DNA]</scope>
    <source>
        <strain evidence="1 2">P3M-1</strain>
    </source>
</reference>